<evidence type="ECO:0000256" key="2">
    <source>
        <dbReference type="ARBA" id="ARBA00023015"/>
    </source>
</evidence>
<keyword evidence="3" id="KW-0238">DNA-binding</keyword>
<comment type="caution">
    <text evidence="6">The sequence shown here is derived from an EMBL/GenBank/DDBJ whole genome shotgun (WGS) entry which is preliminary data.</text>
</comment>
<evidence type="ECO:0000313" key="6">
    <source>
        <dbReference type="EMBL" id="MCW1933315.1"/>
    </source>
</evidence>
<dbReference type="InterPro" id="IPR005119">
    <property type="entry name" value="LysR_subst-bd"/>
</dbReference>
<dbReference type="PANTHER" id="PTHR30537">
    <property type="entry name" value="HTH-TYPE TRANSCRIPTIONAL REGULATOR"/>
    <property type="match status" value="1"/>
</dbReference>
<dbReference type="Gene3D" id="3.40.190.10">
    <property type="entry name" value="Periplasmic binding protein-like II"/>
    <property type="match status" value="2"/>
</dbReference>
<dbReference type="InterPro" id="IPR036390">
    <property type="entry name" value="WH_DNA-bd_sf"/>
</dbReference>
<evidence type="ECO:0000256" key="3">
    <source>
        <dbReference type="ARBA" id="ARBA00023125"/>
    </source>
</evidence>
<name>A0ABT3H0T1_9RHOB</name>
<keyword evidence="2" id="KW-0805">Transcription regulation</keyword>
<dbReference type="Pfam" id="PF00126">
    <property type="entry name" value="HTH_1"/>
    <property type="match status" value="1"/>
</dbReference>
<dbReference type="Gene3D" id="1.10.10.10">
    <property type="entry name" value="Winged helix-like DNA-binding domain superfamily/Winged helix DNA-binding domain"/>
    <property type="match status" value="1"/>
</dbReference>
<dbReference type="InterPro" id="IPR036388">
    <property type="entry name" value="WH-like_DNA-bd_sf"/>
</dbReference>
<reference evidence="6 7" key="1">
    <citation type="submission" date="2022-10" db="EMBL/GenBank/DDBJ databases">
        <title>Pararhodobacter sp. nov., isolated from marine algae.</title>
        <authorList>
            <person name="Choi B.J."/>
            <person name="Kim J.M."/>
            <person name="Lee J.K."/>
            <person name="Choi D.G."/>
            <person name="Jeon C.O."/>
        </authorList>
    </citation>
    <scope>NUCLEOTIDE SEQUENCE [LARGE SCALE GENOMIC DNA]</scope>
    <source>
        <strain evidence="6 7">ZQ420</strain>
    </source>
</reference>
<keyword evidence="7" id="KW-1185">Reference proteome</keyword>
<protein>
    <submittedName>
        <fullName evidence="6">LysR family transcriptional regulator</fullName>
    </submittedName>
</protein>
<dbReference type="PANTHER" id="PTHR30537:SF26">
    <property type="entry name" value="GLYCINE CLEAVAGE SYSTEM TRANSCRIPTIONAL ACTIVATOR"/>
    <property type="match status" value="1"/>
</dbReference>
<dbReference type="PROSITE" id="PS50931">
    <property type="entry name" value="HTH_LYSR"/>
    <property type="match status" value="1"/>
</dbReference>
<comment type="similarity">
    <text evidence="1">Belongs to the LysR transcriptional regulatory family.</text>
</comment>
<dbReference type="Pfam" id="PF03466">
    <property type="entry name" value="LysR_substrate"/>
    <property type="match status" value="1"/>
</dbReference>
<proteinExistence type="inferred from homology"/>
<dbReference type="EMBL" id="JAPDFL010000001">
    <property type="protein sequence ID" value="MCW1933315.1"/>
    <property type="molecule type" value="Genomic_DNA"/>
</dbReference>
<dbReference type="InterPro" id="IPR000847">
    <property type="entry name" value="LysR_HTH_N"/>
</dbReference>
<organism evidence="6 7">
    <name type="scientific">Pararhodobacter zhoushanensis</name>
    <dbReference type="NCBI Taxonomy" id="2479545"/>
    <lineage>
        <taxon>Bacteria</taxon>
        <taxon>Pseudomonadati</taxon>
        <taxon>Pseudomonadota</taxon>
        <taxon>Alphaproteobacteria</taxon>
        <taxon>Rhodobacterales</taxon>
        <taxon>Paracoccaceae</taxon>
        <taxon>Pararhodobacter</taxon>
    </lineage>
</organism>
<sequence>MIQRRLLPNTPALLAFDALARTGSFTAAARDLGQTQGAISRQVAQLEGQLGVPLVDRSSRAAGLTEAGTAYARAARAALDVLGRGAMEALGRTQEQGLRLAILPTFGTRWLMPRIPRFVRRHPEVTLHFTTRIGRFDLRAEGIDAAIHSGRGDWPGARLTLLMAEHLLPVAAPGTPAVLGQPLLALTSRPQAWPDWWAHETMLGPLPAPSMRLEHVATLAQAAASGMGVALMPAFLIRPELDSGALIALGPETPSGFGYYFAEPEPTLGHKPNPAVAQLRDWLLTETDRDTVA</sequence>
<dbReference type="RefSeq" id="WP_264506240.1">
    <property type="nucleotide sequence ID" value="NZ_JAPDFL010000001.1"/>
</dbReference>
<dbReference type="Proteomes" id="UP001208938">
    <property type="component" value="Unassembled WGS sequence"/>
</dbReference>
<dbReference type="InterPro" id="IPR058163">
    <property type="entry name" value="LysR-type_TF_proteobact-type"/>
</dbReference>
<keyword evidence="4" id="KW-0804">Transcription</keyword>
<evidence type="ECO:0000256" key="1">
    <source>
        <dbReference type="ARBA" id="ARBA00009437"/>
    </source>
</evidence>
<evidence type="ECO:0000313" key="7">
    <source>
        <dbReference type="Proteomes" id="UP001208938"/>
    </source>
</evidence>
<feature type="domain" description="HTH lysR-type" evidence="5">
    <location>
        <begin position="8"/>
        <end position="65"/>
    </location>
</feature>
<gene>
    <name evidence="6" type="ORF">OKW52_13855</name>
</gene>
<evidence type="ECO:0000256" key="4">
    <source>
        <dbReference type="ARBA" id="ARBA00023163"/>
    </source>
</evidence>
<dbReference type="SUPFAM" id="SSF46785">
    <property type="entry name" value="Winged helix' DNA-binding domain"/>
    <property type="match status" value="1"/>
</dbReference>
<evidence type="ECO:0000259" key="5">
    <source>
        <dbReference type="PROSITE" id="PS50931"/>
    </source>
</evidence>
<dbReference type="SUPFAM" id="SSF53850">
    <property type="entry name" value="Periplasmic binding protein-like II"/>
    <property type="match status" value="1"/>
</dbReference>
<dbReference type="PRINTS" id="PR00039">
    <property type="entry name" value="HTHLYSR"/>
</dbReference>
<accession>A0ABT3H0T1</accession>